<dbReference type="AlphaFoldDB" id="A0A1H8CDE2"/>
<gene>
    <name evidence="1" type="ORF">SAMN05444955_103224</name>
</gene>
<dbReference type="EMBL" id="FOCQ01000003">
    <property type="protein sequence ID" value="SEM93030.1"/>
    <property type="molecule type" value="Genomic_DNA"/>
</dbReference>
<protein>
    <submittedName>
        <fullName evidence="1">Uncharacterized protein</fullName>
    </submittedName>
</protein>
<dbReference type="OrthoDB" id="2989194at2"/>
<evidence type="ECO:0000313" key="1">
    <source>
        <dbReference type="EMBL" id="SEM93030.1"/>
    </source>
</evidence>
<evidence type="ECO:0000313" key="2">
    <source>
        <dbReference type="Proteomes" id="UP000199695"/>
    </source>
</evidence>
<name>A0A1H8CDE2_9BACL</name>
<dbReference type="Proteomes" id="UP000199695">
    <property type="component" value="Unassembled WGS sequence"/>
</dbReference>
<keyword evidence="2" id="KW-1185">Reference proteome</keyword>
<dbReference type="STRING" id="1173111.SAMN05444955_103224"/>
<organism evidence="1 2">
    <name type="scientific">Lihuaxuella thermophila</name>
    <dbReference type="NCBI Taxonomy" id="1173111"/>
    <lineage>
        <taxon>Bacteria</taxon>
        <taxon>Bacillati</taxon>
        <taxon>Bacillota</taxon>
        <taxon>Bacilli</taxon>
        <taxon>Bacillales</taxon>
        <taxon>Thermoactinomycetaceae</taxon>
        <taxon>Lihuaxuella</taxon>
    </lineage>
</organism>
<accession>A0A1H8CDE2</accession>
<dbReference type="RefSeq" id="WP_089965824.1">
    <property type="nucleotide sequence ID" value="NZ_FOCQ01000003.1"/>
</dbReference>
<reference evidence="1 2" key="1">
    <citation type="submission" date="2016-10" db="EMBL/GenBank/DDBJ databases">
        <authorList>
            <person name="de Groot N.N."/>
        </authorList>
    </citation>
    <scope>NUCLEOTIDE SEQUENCE [LARGE SCALE GENOMIC DNA]</scope>
    <source>
        <strain evidence="1 2">DSM 46701</strain>
    </source>
</reference>
<proteinExistence type="predicted"/>
<sequence length="128" mass="14841">MSKRYIPQIREASIPEDGGWAELDTNPVLLLSIPEWKDVVTKPSEGHQYVWMYDRAEDAYLFCFRLSNRVEKAIAFPREHAGMLLTDERAYQTFSILITSESLENIHPSSPLLLLRNVELKRHPKAGW</sequence>